<sequence length="393" mass="42096">MAAQHGAMDPSAYAMAYAAQNGVSSAGLLQDLAAERAKPSIVDEEDGDDESVEDDECGELLTTCIARWAGGEAAAQEPQASSRYSGRLAATSRRARYRASMAPLRAIIDELLEEVTSETSRDMARDIFVKVRPDAAKSWDMLSERIAGAPPAEAVLRKDGDSGAPTVVEVATLAGNDDMQLDETAQPNGSAAQRAPASPRPLPPVPEVVAKERAAAAAAPPPQKAEPEAVEFEEIVNSMPVQPFWKMPPQKSDIPVGVRLRVFDNGGAKEVASMAVTQTVIFGQDVERAHVVDRRGVGVHPEHLALLHTPKGFFLQPISGQSTLSSVVHHRPLLVKLRGETSKMQADRSEKVKALLDQMEKQPANAVLFQAGDGRKKLTGQSCAFSLGRSERI</sequence>
<evidence type="ECO:0008006" key="4">
    <source>
        <dbReference type="Google" id="ProtNLM"/>
    </source>
</evidence>
<feature type="non-terminal residue" evidence="2">
    <location>
        <position position="393"/>
    </location>
</feature>
<protein>
    <recommendedName>
        <fullName evidence="4">FHA domain-containing protein</fullName>
    </recommendedName>
</protein>
<name>A0ABN9S845_9DINO</name>
<organism evidence="2 3">
    <name type="scientific">Prorocentrum cordatum</name>
    <dbReference type="NCBI Taxonomy" id="2364126"/>
    <lineage>
        <taxon>Eukaryota</taxon>
        <taxon>Sar</taxon>
        <taxon>Alveolata</taxon>
        <taxon>Dinophyceae</taxon>
        <taxon>Prorocentrales</taxon>
        <taxon>Prorocentraceae</taxon>
        <taxon>Prorocentrum</taxon>
    </lineage>
</organism>
<comment type="caution">
    <text evidence="2">The sequence shown here is derived from an EMBL/GenBank/DDBJ whole genome shotgun (WGS) entry which is preliminary data.</text>
</comment>
<dbReference type="EMBL" id="CAUYUJ010009924">
    <property type="protein sequence ID" value="CAK0828040.1"/>
    <property type="molecule type" value="Genomic_DNA"/>
</dbReference>
<accession>A0ABN9S845</accession>
<dbReference type="Proteomes" id="UP001189429">
    <property type="component" value="Unassembled WGS sequence"/>
</dbReference>
<gene>
    <name evidence="2" type="ORF">PCOR1329_LOCUS27403</name>
</gene>
<evidence type="ECO:0000313" key="2">
    <source>
        <dbReference type="EMBL" id="CAK0828040.1"/>
    </source>
</evidence>
<keyword evidence="3" id="KW-1185">Reference proteome</keyword>
<evidence type="ECO:0000256" key="1">
    <source>
        <dbReference type="SAM" id="MobiDB-lite"/>
    </source>
</evidence>
<proteinExistence type="predicted"/>
<reference evidence="2" key="1">
    <citation type="submission" date="2023-10" db="EMBL/GenBank/DDBJ databases">
        <authorList>
            <person name="Chen Y."/>
            <person name="Shah S."/>
            <person name="Dougan E. K."/>
            <person name="Thang M."/>
            <person name="Chan C."/>
        </authorList>
    </citation>
    <scope>NUCLEOTIDE SEQUENCE [LARGE SCALE GENOMIC DNA]</scope>
</reference>
<evidence type="ECO:0000313" key="3">
    <source>
        <dbReference type="Proteomes" id="UP001189429"/>
    </source>
</evidence>
<feature type="region of interest" description="Disordered" evidence="1">
    <location>
        <begin position="176"/>
        <end position="205"/>
    </location>
</feature>